<organism evidence="2 5">
    <name type="scientific">Saccharopolyspora kobensis</name>
    <dbReference type="NCBI Taxonomy" id="146035"/>
    <lineage>
        <taxon>Bacteria</taxon>
        <taxon>Bacillati</taxon>
        <taxon>Actinomycetota</taxon>
        <taxon>Actinomycetes</taxon>
        <taxon>Pseudonocardiales</taxon>
        <taxon>Pseudonocardiaceae</taxon>
        <taxon>Saccharopolyspora</taxon>
    </lineage>
</organism>
<dbReference type="AlphaFoldDB" id="A0A1H5W941"/>
<feature type="transmembrane region" description="Helical" evidence="1">
    <location>
        <begin position="12"/>
        <end position="31"/>
    </location>
</feature>
<dbReference type="SMR" id="A0A1H5W941"/>
<reference evidence="4 5" key="2">
    <citation type="submission" date="2016-10" db="EMBL/GenBank/DDBJ databases">
        <authorList>
            <person name="Varghese N."/>
            <person name="Submissions S."/>
        </authorList>
    </citation>
    <scope>NUCLEOTIDE SEQUENCE [LARGE SCALE GENOMIC DNA]</scope>
    <source>
        <strain evidence="5">ATCC 20501</strain>
        <strain evidence="3 4">CGMCC 4.3529</strain>
    </source>
</reference>
<reference evidence="2" key="1">
    <citation type="submission" date="2016-10" db="EMBL/GenBank/DDBJ databases">
        <authorList>
            <person name="de Groot N.N."/>
        </authorList>
    </citation>
    <scope>NUCLEOTIDE SEQUENCE [LARGE SCALE GENOMIC DNA]</scope>
    <source>
        <strain evidence="2">ATCC 20501</strain>
    </source>
</reference>
<evidence type="ECO:0000313" key="4">
    <source>
        <dbReference type="Proteomes" id="UP000199690"/>
    </source>
</evidence>
<accession>A0A1H5W941</accession>
<feature type="transmembrane region" description="Helical" evidence="1">
    <location>
        <begin position="52"/>
        <end position="77"/>
    </location>
</feature>
<gene>
    <name evidence="2" type="ORF">SAMN02982929_01114</name>
    <name evidence="3" type="ORF">SAMN05216506_10686</name>
</gene>
<dbReference type="InterPro" id="IPR030802">
    <property type="entry name" value="Permease_MalE"/>
</dbReference>
<name>A0A1H5W941_9PSEU</name>
<dbReference type="Proteomes" id="UP000236729">
    <property type="component" value="Unassembled WGS sequence"/>
</dbReference>
<dbReference type="PANTHER" id="PTHR30188">
    <property type="entry name" value="ABC TRANSPORTER PERMEASE PROTEIN-RELATED"/>
    <property type="match status" value="1"/>
</dbReference>
<feature type="transmembrane region" description="Helical" evidence="1">
    <location>
        <begin position="155"/>
        <end position="181"/>
    </location>
</feature>
<keyword evidence="4" id="KW-1185">Reference proteome</keyword>
<dbReference type="GO" id="GO:0005548">
    <property type="term" value="F:phospholipid transporter activity"/>
    <property type="evidence" value="ECO:0007669"/>
    <property type="project" value="TreeGrafter"/>
</dbReference>
<keyword evidence="1" id="KW-0812">Transmembrane</keyword>
<evidence type="ECO:0000313" key="5">
    <source>
        <dbReference type="Proteomes" id="UP000236729"/>
    </source>
</evidence>
<evidence type="ECO:0000256" key="1">
    <source>
        <dbReference type="SAM" id="Phobius"/>
    </source>
</evidence>
<dbReference type="RefSeq" id="WP_093353176.1">
    <property type="nucleotide sequence ID" value="NZ_FNVB01000002.1"/>
</dbReference>
<keyword evidence="1" id="KW-0472">Membrane</keyword>
<dbReference type="Proteomes" id="UP000199690">
    <property type="component" value="Unassembled WGS sequence"/>
</dbReference>
<dbReference type="Pfam" id="PF02405">
    <property type="entry name" value="MlaE"/>
    <property type="match status" value="1"/>
</dbReference>
<proteinExistence type="predicted"/>
<accession>A0A1I1URL6</accession>
<dbReference type="EMBL" id="FOME01000006">
    <property type="protein sequence ID" value="SFD73427.1"/>
    <property type="molecule type" value="Genomic_DNA"/>
</dbReference>
<protein>
    <submittedName>
        <fullName evidence="2">Phospholipid/cholesterol/gamma-HCH transport system permease protein</fullName>
    </submittedName>
</protein>
<sequence length="269" mass="27740">MHRGLPTTRGPIADALLQAGLLLDFAVRTAGAAFRCARRARFNFAEFLRQAVFLASVTTLPALLVTIPLGVVVALNVGSLAGQLGAQGYGGAVVAFVIVGQAAPLICALMISGVGGSAMCADLGARKIRDEVDALEVMGLPVVERLVVPRVVAAMVVNALLACIVLLVGITTTFLFQVLVLGDAPGAFLRTLTQFSRVPDFVVALLKAAVFAVLAALVSCFKGLTARGGPGGVANAVNEAVVISFILVFVANAVITELYPLLVPAKGEY</sequence>
<feature type="transmembrane region" description="Helical" evidence="1">
    <location>
        <begin position="201"/>
        <end position="221"/>
    </location>
</feature>
<dbReference type="EMBL" id="FNVB01000002">
    <property type="protein sequence ID" value="SEF95878.1"/>
    <property type="molecule type" value="Genomic_DNA"/>
</dbReference>
<dbReference type="GO" id="GO:0043190">
    <property type="term" value="C:ATP-binding cassette (ABC) transporter complex"/>
    <property type="evidence" value="ECO:0007669"/>
    <property type="project" value="InterPro"/>
</dbReference>
<feature type="transmembrane region" description="Helical" evidence="1">
    <location>
        <begin position="89"/>
        <end position="111"/>
    </location>
</feature>
<keyword evidence="1" id="KW-1133">Transmembrane helix</keyword>
<dbReference type="PANTHER" id="PTHR30188:SF4">
    <property type="entry name" value="PROTEIN TRIGALACTOSYLDIACYLGLYCEROL 1, CHLOROPLASTIC"/>
    <property type="match status" value="1"/>
</dbReference>
<evidence type="ECO:0000313" key="2">
    <source>
        <dbReference type="EMBL" id="SEF95878.1"/>
    </source>
</evidence>
<evidence type="ECO:0000313" key="3">
    <source>
        <dbReference type="EMBL" id="SFD73427.1"/>
    </source>
</evidence>
<feature type="transmembrane region" description="Helical" evidence="1">
    <location>
        <begin position="233"/>
        <end position="255"/>
    </location>
</feature>